<name>A0A2Z4ICV3_9BACT</name>
<dbReference type="KEGG" id="est:DN752_00240"/>
<evidence type="ECO:0008006" key="3">
    <source>
        <dbReference type="Google" id="ProtNLM"/>
    </source>
</evidence>
<evidence type="ECO:0000313" key="2">
    <source>
        <dbReference type="Proteomes" id="UP000248688"/>
    </source>
</evidence>
<dbReference type="Gene3D" id="2.60.120.620">
    <property type="entry name" value="q2cbj1_9rhob like domain"/>
    <property type="match status" value="1"/>
</dbReference>
<dbReference type="Pfam" id="PF05721">
    <property type="entry name" value="PhyH"/>
    <property type="match status" value="1"/>
</dbReference>
<dbReference type="SUPFAM" id="SSF51197">
    <property type="entry name" value="Clavaminate synthase-like"/>
    <property type="match status" value="1"/>
</dbReference>
<reference evidence="1 2" key="1">
    <citation type="submission" date="2018-06" db="EMBL/GenBank/DDBJ databases">
        <title>Echinicola strongylocentroti sp. nov., isolated from a sea urchin Strongylocentrotus intermedius.</title>
        <authorList>
            <person name="Bae S.S."/>
        </authorList>
    </citation>
    <scope>NUCLEOTIDE SEQUENCE [LARGE SCALE GENOMIC DNA]</scope>
    <source>
        <strain evidence="1 2">MEBiC08714</strain>
    </source>
</reference>
<dbReference type="GO" id="GO:0016706">
    <property type="term" value="F:2-oxoglutarate-dependent dioxygenase activity"/>
    <property type="evidence" value="ECO:0007669"/>
    <property type="project" value="UniProtKB-ARBA"/>
</dbReference>
<evidence type="ECO:0000313" key="1">
    <source>
        <dbReference type="EMBL" id="AWW28694.1"/>
    </source>
</evidence>
<dbReference type="OrthoDB" id="43316at2"/>
<keyword evidence="2" id="KW-1185">Reference proteome</keyword>
<dbReference type="RefSeq" id="WP_112782116.1">
    <property type="nucleotide sequence ID" value="NZ_CP030041.1"/>
</dbReference>
<dbReference type="EMBL" id="CP030041">
    <property type="protein sequence ID" value="AWW28694.1"/>
    <property type="molecule type" value="Genomic_DNA"/>
</dbReference>
<sequence length="409" mass="46843">MAGNKKALIRYITIDKCLRDSNRRWTLNDLITACSEAMYHYEGVDKRVSKRTIQMDLQHMRSEEPGYNAPIVVSKKKFYSYEDPTFSIMDTPLTEQDSQQLTEVVDILKQYRDFTYFQGVNGLVQQLENEILTLGHSDPSSVIPAIENTQNEVEDINKQSPLLLNEQRLSALDWKLRERGSYIFPPIYTQNEIKLITEHIDKYLYENSTNNSSSLIHSLFQKIPELSPLIFNKNLTTILNAVDIDLFVMKAAVVDTLSLGDQRANNWREDITINVKNSTPIAGYTDWRECDGYYNVRPPAKLLKHGLVIRIHLEETIEENGALRILPGSHKKKLIEDEVYSPPINRFPAIAEVSSGGLHLMKPLLVHSTSYNEMGNSAKVIHIALNSLNLPRGLDWAEKHEIGMERSYH</sequence>
<organism evidence="1 2">
    <name type="scientific">Echinicola strongylocentroti</name>
    <dbReference type="NCBI Taxonomy" id="1795355"/>
    <lineage>
        <taxon>Bacteria</taxon>
        <taxon>Pseudomonadati</taxon>
        <taxon>Bacteroidota</taxon>
        <taxon>Cytophagia</taxon>
        <taxon>Cytophagales</taxon>
        <taxon>Cyclobacteriaceae</taxon>
        <taxon>Echinicola</taxon>
    </lineage>
</organism>
<dbReference type="AlphaFoldDB" id="A0A2Z4ICV3"/>
<proteinExistence type="predicted"/>
<accession>A0A2Z4ICV3</accession>
<gene>
    <name evidence="1" type="ORF">DN752_00240</name>
</gene>
<protein>
    <recommendedName>
        <fullName evidence="3">Phytanoyl-CoA dioxygenase</fullName>
    </recommendedName>
</protein>
<dbReference type="InterPro" id="IPR008775">
    <property type="entry name" value="Phytyl_CoA_dOase-like"/>
</dbReference>
<dbReference type="Proteomes" id="UP000248688">
    <property type="component" value="Chromosome"/>
</dbReference>